<dbReference type="RefSeq" id="WP_133841073.1">
    <property type="nucleotide sequence ID" value="NZ_AP024329.1"/>
</dbReference>
<feature type="transmembrane region" description="Helical" evidence="1">
    <location>
        <begin position="127"/>
        <end position="148"/>
    </location>
</feature>
<feature type="transmembrane region" description="Helical" evidence="1">
    <location>
        <begin position="62"/>
        <end position="81"/>
    </location>
</feature>
<accession>A0ABM7MY43</accession>
<dbReference type="EMBL" id="AP024329">
    <property type="protein sequence ID" value="BCQ34090.1"/>
    <property type="molecule type" value="Genomic_DNA"/>
</dbReference>
<sequence>MSEVIRESKTLFSGAASIPVPVWIAGIAIIATRCLGVLLLANELGLMELMNFVHRSAQAWDSTLIFIASQLIFFIELRCAIALMRGHSWGRWGFLAAQVLVLIYMFVASMGWVYPEIFSINSDNDSQVVPSLLVQKLPDILVLLLLFVPQSSRRFYR</sequence>
<dbReference type="Pfam" id="PF10767">
    <property type="entry name" value="YbjO_DH-like"/>
    <property type="match status" value="1"/>
</dbReference>
<proteinExistence type="predicted"/>
<organism evidence="2 3">
    <name type="scientific">Erwinia rhapontici</name>
    <name type="common">Pectobacterium rhapontici</name>
    <dbReference type="NCBI Taxonomy" id="55212"/>
    <lineage>
        <taxon>Bacteria</taxon>
        <taxon>Pseudomonadati</taxon>
        <taxon>Pseudomonadota</taxon>
        <taxon>Gammaproteobacteria</taxon>
        <taxon>Enterobacterales</taxon>
        <taxon>Erwiniaceae</taxon>
        <taxon>Erwinia</taxon>
    </lineage>
</organism>
<protein>
    <submittedName>
        <fullName evidence="2">Membrane protein</fullName>
    </submittedName>
</protein>
<keyword evidence="1" id="KW-0812">Transmembrane</keyword>
<keyword evidence="1" id="KW-0472">Membrane</keyword>
<name>A0ABM7MY43_ERWRD</name>
<reference evidence="2 3" key="1">
    <citation type="submission" date="2021-01" db="EMBL/GenBank/DDBJ databases">
        <title>Complete genome sequence of Erwinia rhapontici MAFF 311153.</title>
        <authorList>
            <person name="Morohoshi T."/>
            <person name="Someya N."/>
        </authorList>
    </citation>
    <scope>NUCLEOTIDE SEQUENCE [LARGE SCALE GENOMIC DNA]</scope>
    <source>
        <strain evidence="2 3">MAFF 311153</strain>
    </source>
</reference>
<evidence type="ECO:0000313" key="2">
    <source>
        <dbReference type="EMBL" id="BCQ34090.1"/>
    </source>
</evidence>
<keyword evidence="1" id="KW-1133">Transmembrane helix</keyword>
<evidence type="ECO:0000256" key="1">
    <source>
        <dbReference type="SAM" id="Phobius"/>
    </source>
</evidence>
<keyword evidence="3" id="KW-1185">Reference proteome</keyword>
<dbReference type="Proteomes" id="UP000677515">
    <property type="component" value="Chromosome"/>
</dbReference>
<feature type="transmembrane region" description="Helical" evidence="1">
    <location>
        <begin position="20"/>
        <end position="42"/>
    </location>
</feature>
<gene>
    <name evidence="2" type="ORF">ERHA53_14330</name>
</gene>
<evidence type="ECO:0000313" key="3">
    <source>
        <dbReference type="Proteomes" id="UP000677515"/>
    </source>
</evidence>
<feature type="transmembrane region" description="Helical" evidence="1">
    <location>
        <begin position="93"/>
        <end position="115"/>
    </location>
</feature>
<dbReference type="InterPro" id="IPR019703">
    <property type="entry name" value="YbjO_DH-like"/>
</dbReference>